<reference evidence="1 4" key="3">
    <citation type="submission" date="2024-01" db="EMBL/GenBank/DDBJ databases">
        <title>The diversity of rhizobia nodulating Mimosa spp. in eleven states of Brazil covering several biomes is determined by host plant, location, and edaphic factors.</title>
        <authorList>
            <person name="Rouws L."/>
            <person name="Barauna A."/>
            <person name="Beukes C."/>
            <person name="De Faria S.M."/>
            <person name="Gross E."/>
            <person name="Dos Reis Junior F.B."/>
            <person name="Simon M."/>
            <person name="Maluk M."/>
            <person name="Odee D.W."/>
            <person name="Kenicer G."/>
            <person name="Young J.P.W."/>
            <person name="Reis V.M."/>
            <person name="Zilli J."/>
            <person name="James E.K."/>
        </authorList>
    </citation>
    <scope>NUCLEOTIDE SEQUENCE [LARGE SCALE GENOMIC DNA]</scope>
    <source>
        <strain evidence="1 4">JPY530</strain>
    </source>
</reference>
<organism evidence="2 3">
    <name type="scientific">Paraburkholderia azotifigens</name>
    <dbReference type="NCBI Taxonomy" id="2057004"/>
    <lineage>
        <taxon>Bacteria</taxon>
        <taxon>Pseudomonadati</taxon>
        <taxon>Pseudomonadota</taxon>
        <taxon>Betaproteobacteria</taxon>
        <taxon>Burkholderiales</taxon>
        <taxon>Burkholderiaceae</taxon>
        <taxon>Paraburkholderia</taxon>
    </lineage>
</organism>
<proteinExistence type="predicted"/>
<reference evidence="2" key="2">
    <citation type="submission" date="2019-08" db="EMBL/GenBank/DDBJ databases">
        <authorList>
            <person name="Im W.-T."/>
        </authorList>
    </citation>
    <scope>NUCLEOTIDE SEQUENCE</scope>
    <source>
        <strain evidence="2">NF 2-5-3</strain>
    </source>
</reference>
<comment type="caution">
    <text evidence="2">The sequence shown here is derived from an EMBL/GenBank/DDBJ whole genome shotgun (WGS) entry which is preliminary data.</text>
</comment>
<dbReference type="EMBL" id="VOQS01000003">
    <property type="protein sequence ID" value="TXC84614.1"/>
    <property type="molecule type" value="Genomic_DNA"/>
</dbReference>
<dbReference type="Proteomes" id="UP000321776">
    <property type="component" value="Unassembled WGS sequence"/>
</dbReference>
<sequence>MATTDALPTLAEYLELCLDSGGSVIVMQSCGEACAVYVGDSTKPQDRWTYYGAIGSLVAEDILKGTRSGINRVEIGGQVYRFVRSLTHFEDRGAIVFTPR</sequence>
<evidence type="ECO:0000313" key="4">
    <source>
        <dbReference type="Proteomes" id="UP001481677"/>
    </source>
</evidence>
<dbReference type="AlphaFoldDB" id="A0A5C6VIV8"/>
<dbReference type="Proteomes" id="UP001481677">
    <property type="component" value="Unassembled WGS sequence"/>
</dbReference>
<dbReference type="RefSeq" id="WP_028371551.1">
    <property type="nucleotide sequence ID" value="NZ_JAZHFZ010000048.1"/>
</dbReference>
<reference evidence="2 3" key="1">
    <citation type="journal article" date="2018" name="Int. J. Syst. Evol. Microbiol.">
        <title>Paraburkholderia azotifigens sp. nov., a nitrogen-fixing bacterium isolated from paddy soil.</title>
        <authorList>
            <person name="Choi G.M."/>
            <person name="Im W.T."/>
        </authorList>
    </citation>
    <scope>NUCLEOTIDE SEQUENCE [LARGE SCALE GENOMIC DNA]</scope>
    <source>
        <strain evidence="2 3">NF 2-5-3</strain>
    </source>
</reference>
<protein>
    <submittedName>
        <fullName evidence="2">Uncharacterized protein</fullName>
    </submittedName>
</protein>
<evidence type="ECO:0000313" key="1">
    <source>
        <dbReference type="EMBL" id="MEM5345410.1"/>
    </source>
</evidence>
<dbReference type="EMBL" id="JAZHGA010000046">
    <property type="protein sequence ID" value="MEM5345410.1"/>
    <property type="molecule type" value="Genomic_DNA"/>
</dbReference>
<name>A0A5C6VIV8_9BURK</name>
<evidence type="ECO:0000313" key="3">
    <source>
        <dbReference type="Proteomes" id="UP000321776"/>
    </source>
</evidence>
<accession>A0A5C6VIV8</accession>
<evidence type="ECO:0000313" key="2">
    <source>
        <dbReference type="EMBL" id="TXC84614.1"/>
    </source>
</evidence>
<gene>
    <name evidence="2" type="ORF">FRZ40_30675</name>
    <name evidence="1" type="ORF">V4C56_38020</name>
</gene>
<keyword evidence="4" id="KW-1185">Reference proteome</keyword>